<reference evidence="3 4" key="1">
    <citation type="submission" date="2021-04" db="EMBL/GenBank/DDBJ databases">
        <title>Nocardia tengchongensis.</title>
        <authorList>
            <person name="Zhuang k."/>
            <person name="Ran Y."/>
            <person name="Li W."/>
        </authorList>
    </citation>
    <scope>NUCLEOTIDE SEQUENCE [LARGE SCALE GENOMIC DNA]</scope>
    <source>
        <strain evidence="3 4">CFH S0057</strain>
    </source>
</reference>
<evidence type="ECO:0000313" key="3">
    <source>
        <dbReference type="EMBL" id="QVI19847.1"/>
    </source>
</evidence>
<dbReference type="PANTHER" id="PTHR23408">
    <property type="entry name" value="METHYLMALONYL-COA MUTASE"/>
    <property type="match status" value="1"/>
</dbReference>
<dbReference type="InterPro" id="IPR027417">
    <property type="entry name" value="P-loop_NTPase"/>
</dbReference>
<protein>
    <submittedName>
        <fullName evidence="3">Methylmalonyl Co-A mutase-associated GTPase MeaB</fullName>
        <ecNumber evidence="3">3.6.5.-</ecNumber>
    </submittedName>
</protein>
<evidence type="ECO:0000256" key="2">
    <source>
        <dbReference type="SAM" id="MobiDB-lite"/>
    </source>
</evidence>
<evidence type="ECO:0000313" key="4">
    <source>
        <dbReference type="Proteomes" id="UP000683310"/>
    </source>
</evidence>
<keyword evidence="4" id="KW-1185">Reference proteome</keyword>
<dbReference type="CDD" id="cd03114">
    <property type="entry name" value="MMAA-like"/>
    <property type="match status" value="1"/>
</dbReference>
<proteinExistence type="inferred from homology"/>
<evidence type="ECO:0000256" key="1">
    <source>
        <dbReference type="ARBA" id="ARBA00009625"/>
    </source>
</evidence>
<gene>
    <name evidence="3" type="primary">meaB</name>
    <name evidence="3" type="ORF">KHQ06_26500</name>
</gene>
<dbReference type="PANTHER" id="PTHR23408:SF3">
    <property type="entry name" value="METHYLMALONIC ACIDURIA TYPE A PROTEIN, MITOCHONDRIAL"/>
    <property type="match status" value="1"/>
</dbReference>
<dbReference type="EMBL" id="CP074371">
    <property type="protein sequence ID" value="QVI19847.1"/>
    <property type="molecule type" value="Genomic_DNA"/>
</dbReference>
<dbReference type="SUPFAM" id="SSF52540">
    <property type="entry name" value="P-loop containing nucleoside triphosphate hydrolases"/>
    <property type="match status" value="1"/>
</dbReference>
<comment type="similarity">
    <text evidence="1">Belongs to the SIMIBI class G3E GTPase family. ArgK/MeaB subfamily.</text>
</comment>
<keyword evidence="3" id="KW-0378">Hydrolase</keyword>
<feature type="region of interest" description="Disordered" evidence="2">
    <location>
        <begin position="1"/>
        <end position="29"/>
    </location>
</feature>
<dbReference type="Gene3D" id="3.40.50.300">
    <property type="entry name" value="P-loop containing nucleotide triphosphate hydrolases"/>
    <property type="match status" value="1"/>
</dbReference>
<sequence>MSDAARATEGGGNHPRLGTTAGVGVPGPGPGVRPATPVARRVIDVDQLAAQVRAGERAGLARAITLVESTRSDHRALAQQLLLKVSPDPGAVVSNRVGITGVPGVGKSTFIDALGMYLIGQGHRVAVLAVDPSSTLTGGSILGDKTRMERLSVQRDAFIRPSPTAGTLGGVAKATRETIVLLEAAGYDVILVETVGVGQSEVTVANMVDAFCFLTLARTGDQLQGIKKGVLELADLVAVNKADGRYELEAKAAARELQGAMRLVHPRDSLWRPPVLTMSGLNGTGLDTFWDTVLTHRRVLTEAGEFAEKRRRQQVDWTWTMVHDSLLRRLSDNPNVKALRATVEQQIHDGTMTPALAAEEILRAFDERT</sequence>
<name>A0ABX8CIQ6_9NOCA</name>
<dbReference type="Gene3D" id="1.10.287.130">
    <property type="match status" value="1"/>
</dbReference>
<dbReference type="NCBIfam" id="TIGR00750">
    <property type="entry name" value="lao"/>
    <property type="match status" value="1"/>
</dbReference>
<dbReference type="Pfam" id="PF03308">
    <property type="entry name" value="MeaB"/>
    <property type="match status" value="1"/>
</dbReference>
<dbReference type="GO" id="GO:0016787">
    <property type="term" value="F:hydrolase activity"/>
    <property type="evidence" value="ECO:0007669"/>
    <property type="project" value="UniProtKB-KW"/>
</dbReference>
<dbReference type="Gene3D" id="1.20.5.170">
    <property type="match status" value="1"/>
</dbReference>
<dbReference type="EC" id="3.6.5.-" evidence="3"/>
<dbReference type="InterPro" id="IPR005129">
    <property type="entry name" value="GTPase_ArgK"/>
</dbReference>
<dbReference type="NCBIfam" id="NF006958">
    <property type="entry name" value="PRK09435.1"/>
    <property type="match status" value="1"/>
</dbReference>
<dbReference type="Proteomes" id="UP000683310">
    <property type="component" value="Chromosome"/>
</dbReference>
<organism evidence="3 4">
    <name type="scientific">Nocardia tengchongensis</name>
    <dbReference type="NCBI Taxonomy" id="2055889"/>
    <lineage>
        <taxon>Bacteria</taxon>
        <taxon>Bacillati</taxon>
        <taxon>Actinomycetota</taxon>
        <taxon>Actinomycetes</taxon>
        <taxon>Mycobacteriales</taxon>
        <taxon>Nocardiaceae</taxon>
        <taxon>Nocardia</taxon>
    </lineage>
</organism>
<accession>A0ABX8CIQ6</accession>